<accession>A0AAV8VVV2</accession>
<proteinExistence type="predicted"/>
<dbReference type="InterPro" id="IPR012975">
    <property type="entry name" value="NOPS"/>
</dbReference>
<dbReference type="FunFam" id="3.30.70.330:FF:000043">
    <property type="entry name" value="paraspeckle component 1 isoform X1"/>
    <property type="match status" value="1"/>
</dbReference>
<dbReference type="PANTHER" id="PTHR23189">
    <property type="entry name" value="RNA RECOGNITION MOTIF-CONTAINING"/>
    <property type="match status" value="1"/>
</dbReference>
<evidence type="ECO:0000256" key="4">
    <source>
        <dbReference type="SAM" id="Coils"/>
    </source>
</evidence>
<protein>
    <recommendedName>
        <fullName evidence="6">RRM domain-containing protein</fullName>
    </recommendedName>
</protein>
<feature type="region of interest" description="Disordered" evidence="5">
    <location>
        <begin position="384"/>
        <end position="410"/>
    </location>
</feature>
<dbReference type="InterPro" id="IPR000504">
    <property type="entry name" value="RRM_dom"/>
</dbReference>
<gene>
    <name evidence="7" type="ORF">NQ315_011492</name>
</gene>
<dbReference type="InterPro" id="IPR012677">
    <property type="entry name" value="Nucleotide-bd_a/b_plait_sf"/>
</dbReference>
<name>A0AAV8VVV2_9CUCU</name>
<evidence type="ECO:0000256" key="2">
    <source>
        <dbReference type="ARBA" id="ARBA00022884"/>
    </source>
</evidence>
<organism evidence="7 8">
    <name type="scientific">Exocentrus adspersus</name>
    <dbReference type="NCBI Taxonomy" id="1586481"/>
    <lineage>
        <taxon>Eukaryota</taxon>
        <taxon>Metazoa</taxon>
        <taxon>Ecdysozoa</taxon>
        <taxon>Arthropoda</taxon>
        <taxon>Hexapoda</taxon>
        <taxon>Insecta</taxon>
        <taxon>Pterygota</taxon>
        <taxon>Neoptera</taxon>
        <taxon>Endopterygota</taxon>
        <taxon>Coleoptera</taxon>
        <taxon>Polyphaga</taxon>
        <taxon>Cucujiformia</taxon>
        <taxon>Chrysomeloidea</taxon>
        <taxon>Cerambycidae</taxon>
        <taxon>Lamiinae</taxon>
        <taxon>Acanthocinini</taxon>
        <taxon>Exocentrus</taxon>
    </lineage>
</organism>
<keyword evidence="8" id="KW-1185">Reference proteome</keyword>
<evidence type="ECO:0000259" key="6">
    <source>
        <dbReference type="PROSITE" id="PS50102"/>
    </source>
</evidence>
<feature type="compositionally biased region" description="Polar residues" evidence="5">
    <location>
        <begin position="1"/>
        <end position="11"/>
    </location>
</feature>
<reference evidence="7 8" key="1">
    <citation type="journal article" date="2023" name="Insect Mol. Biol.">
        <title>Genome sequencing provides insights into the evolution of gene families encoding plant cell wall-degrading enzymes in longhorned beetles.</title>
        <authorList>
            <person name="Shin N.R."/>
            <person name="Okamura Y."/>
            <person name="Kirsch R."/>
            <person name="Pauchet Y."/>
        </authorList>
    </citation>
    <scope>NUCLEOTIDE SEQUENCE [LARGE SCALE GENOMIC DNA]</scope>
    <source>
        <strain evidence="7">EAD_L_NR</strain>
    </source>
</reference>
<dbReference type="GO" id="GO:0003723">
    <property type="term" value="F:RNA binding"/>
    <property type="evidence" value="ECO:0007669"/>
    <property type="project" value="UniProtKB-UniRule"/>
</dbReference>
<dbReference type="Proteomes" id="UP001159042">
    <property type="component" value="Unassembled WGS sequence"/>
</dbReference>
<keyword evidence="1" id="KW-0677">Repeat</keyword>
<feature type="region of interest" description="Disordered" evidence="5">
    <location>
        <begin position="1"/>
        <end position="26"/>
    </location>
</feature>
<feature type="domain" description="RRM" evidence="6">
    <location>
        <begin position="133"/>
        <end position="214"/>
    </location>
</feature>
<dbReference type="Pfam" id="PF00076">
    <property type="entry name" value="RRM_1"/>
    <property type="match status" value="2"/>
</dbReference>
<evidence type="ECO:0000313" key="7">
    <source>
        <dbReference type="EMBL" id="KAJ8918036.1"/>
    </source>
</evidence>
<keyword evidence="2 3" id="KW-0694">RNA-binding</keyword>
<sequence length="410" mass="48400">MEACSSTTSIPKNKPRSRKPDGFRTPRTELDMINEKLRSLQGPLIDLQPIRYEGKFLGRFRLYIGNISNSVTKEDIEGIFKQFGEVTDVFIQSNKNFAFVRMDYYQNALKAKQQLNGSILKDRKIYIVFSPNASIHVKHLSPSVTNELLHLAFSVFGEIEYCFVVTDKRGKSAGEGVVDFVRKSSAIAAKKYCTDRMFFVTSSLKPVEVEEYTLPPDVDGIPEETMRKSLSYYEERELGPRFAVPGSFEYEYAQRFKELWQNYNLKYVRLKADQESEERKLEIDLMRARYDHETERLKDMIRQRELEKERYCQKLDEGPRQSQRMESNLMEDVSKLEFKPPDNLFMQASQLNDLLDSEEREIQEQQWRLAEFRSDYEVSSYQQEQYYDHKNRRKAPEVVVHSQKRQRFSK</sequence>
<keyword evidence="4" id="KW-0175">Coiled coil</keyword>
<dbReference type="SUPFAM" id="SSF54928">
    <property type="entry name" value="RNA-binding domain, RBD"/>
    <property type="match status" value="1"/>
</dbReference>
<dbReference type="InterPro" id="IPR035979">
    <property type="entry name" value="RBD_domain_sf"/>
</dbReference>
<feature type="domain" description="RRM" evidence="6">
    <location>
        <begin position="60"/>
        <end position="132"/>
    </location>
</feature>
<comment type="caution">
    <text evidence="7">The sequence shown here is derived from an EMBL/GenBank/DDBJ whole genome shotgun (WGS) entry which is preliminary data.</text>
</comment>
<dbReference type="Pfam" id="PF08075">
    <property type="entry name" value="NOPS"/>
    <property type="match status" value="1"/>
</dbReference>
<evidence type="ECO:0000256" key="5">
    <source>
        <dbReference type="SAM" id="MobiDB-lite"/>
    </source>
</evidence>
<dbReference type="AlphaFoldDB" id="A0AAV8VVV2"/>
<evidence type="ECO:0000256" key="1">
    <source>
        <dbReference type="ARBA" id="ARBA00022737"/>
    </source>
</evidence>
<evidence type="ECO:0000256" key="3">
    <source>
        <dbReference type="PROSITE-ProRule" id="PRU00176"/>
    </source>
</evidence>
<dbReference type="PROSITE" id="PS50102">
    <property type="entry name" value="RRM"/>
    <property type="match status" value="2"/>
</dbReference>
<dbReference type="EMBL" id="JANEYG010000028">
    <property type="protein sequence ID" value="KAJ8918036.1"/>
    <property type="molecule type" value="Genomic_DNA"/>
</dbReference>
<dbReference type="SMART" id="SM00360">
    <property type="entry name" value="RRM"/>
    <property type="match status" value="2"/>
</dbReference>
<feature type="coiled-coil region" evidence="4">
    <location>
        <begin position="348"/>
        <end position="375"/>
    </location>
</feature>
<dbReference type="Gene3D" id="3.30.70.330">
    <property type="match status" value="2"/>
</dbReference>
<evidence type="ECO:0000313" key="8">
    <source>
        <dbReference type="Proteomes" id="UP001159042"/>
    </source>
</evidence>
<dbReference type="Gene3D" id="6.10.250.1170">
    <property type="match status" value="1"/>
</dbReference>